<organism evidence="2">
    <name type="scientific">Gokushovirinae environmental samples</name>
    <dbReference type="NCBI Taxonomy" id="1478972"/>
    <lineage>
        <taxon>Viruses</taxon>
        <taxon>Monodnaviria</taxon>
        <taxon>Sangervirae</taxon>
        <taxon>Phixviricota</taxon>
        <taxon>Malgrandaviricetes</taxon>
        <taxon>Petitvirales</taxon>
        <taxon>Microviridae</taxon>
        <taxon>environmental samples</taxon>
    </lineage>
</organism>
<accession>A0A2R3UAJ7</accession>
<evidence type="ECO:0000259" key="1">
    <source>
        <dbReference type="Pfam" id="PF23343"/>
    </source>
</evidence>
<dbReference type="Pfam" id="PF23343">
    <property type="entry name" value="REP_ORF2-G2P"/>
    <property type="match status" value="1"/>
</dbReference>
<dbReference type="InterPro" id="IPR056906">
    <property type="entry name" value="ORF2/G2P_dom"/>
</dbReference>
<dbReference type="EMBL" id="MH029533">
    <property type="protein sequence ID" value="AVQ10285.1"/>
    <property type="molecule type" value="Genomic_DNA"/>
</dbReference>
<proteinExistence type="predicted"/>
<name>A0A2R3UAJ7_9VIRU</name>
<evidence type="ECO:0000313" key="2">
    <source>
        <dbReference type="EMBL" id="AVQ10285.1"/>
    </source>
</evidence>
<protein>
    <submittedName>
        <fullName evidence="2">Replication protein VP4</fullName>
    </submittedName>
</protein>
<reference evidence="2" key="1">
    <citation type="submission" date="2018-03" db="EMBL/GenBank/DDBJ databases">
        <title>Twenty-four Novel Viral Genomes identified from the Dushanzi Mud Volcanic Sediment in Xinjiang, China.</title>
        <authorList>
            <person name="Han L."/>
        </authorList>
    </citation>
    <scope>NUCLEOTIDE SEQUENCE</scope>
</reference>
<sequence length="301" mass="34615">MGCWCPITGYYSKVIGPSGKRGITFQRSAAHTGVPIRLPCGRCTGCRLETSRQWAIRILHEKKLHDASCFGTLTYDNENLPEGGTLVKRDFQLFMKRLRKGMGDGIRFFACGEYGDLNKRPHYHFLLLNRDFGDKRQVGANRRGDKYYDSVELRSYWPIGHVLLGDVTFDSAAYVARYCMKKINGDGADAHYTVVDANGVVTRRAAEFTVMSRRPGIGTGWYERYGNETYAHDNCIINNRPVRPPRFYDGKRNLLDPDGFAKLKEERRRKALANFKENLVDRRRVKERLLSKHQGKLHREI</sequence>
<feature type="domain" description="Replication-associated protein ORF2/G2P" evidence="1">
    <location>
        <begin position="69"/>
        <end position="182"/>
    </location>
</feature>